<keyword evidence="2" id="KW-1185">Reference proteome</keyword>
<evidence type="ECO:0000313" key="1">
    <source>
        <dbReference type="EMBL" id="KAF5826392.1"/>
    </source>
</evidence>
<proteinExistence type="predicted"/>
<comment type="caution">
    <text evidence="1">The sequence shown here is derived from an EMBL/GenBank/DDBJ whole genome shotgun (WGS) entry which is preliminary data.</text>
</comment>
<dbReference type="Proteomes" id="UP000815325">
    <property type="component" value="Unassembled WGS sequence"/>
</dbReference>
<protein>
    <recommendedName>
        <fullName evidence="3">Encoded protein</fullName>
    </recommendedName>
</protein>
<evidence type="ECO:0008006" key="3">
    <source>
        <dbReference type="Google" id="ProtNLM"/>
    </source>
</evidence>
<accession>A0ABQ7FW30</accession>
<gene>
    <name evidence="1" type="ORF">DUNSADRAFT_3326</name>
</gene>
<dbReference type="EMBL" id="MU070973">
    <property type="protein sequence ID" value="KAF5826392.1"/>
    <property type="molecule type" value="Genomic_DNA"/>
</dbReference>
<name>A0ABQ7FW30_DUNSA</name>
<evidence type="ECO:0000313" key="2">
    <source>
        <dbReference type="Proteomes" id="UP000815325"/>
    </source>
</evidence>
<reference evidence="1" key="1">
    <citation type="submission" date="2017-08" db="EMBL/GenBank/DDBJ databases">
        <authorList>
            <person name="Polle J.E."/>
            <person name="Barry K."/>
            <person name="Cushman J."/>
            <person name="Schmutz J."/>
            <person name="Tran D."/>
            <person name="Hathwaick L.T."/>
            <person name="Yim W.C."/>
            <person name="Jenkins J."/>
            <person name="Mckie-Krisberg Z.M."/>
            <person name="Prochnik S."/>
            <person name="Lindquist E."/>
            <person name="Dockter R.B."/>
            <person name="Adam C."/>
            <person name="Molina H."/>
            <person name="Bunkerborg J."/>
            <person name="Jin E."/>
            <person name="Buchheim M."/>
            <person name="Magnuson J."/>
        </authorList>
    </citation>
    <scope>NUCLEOTIDE SEQUENCE</scope>
    <source>
        <strain evidence="1">CCAP 19/18</strain>
    </source>
</reference>
<sequence length="103" mass="11876">MIHAIQEPAISITRWPSRLWRCCFISKLKEINKRLHSTCHTGACKAQERVAIQALVLLLHLEAHLSELNERLHSPCMARYIHEGSSYTSEKQGPNNSDKWERA</sequence>
<organism evidence="1 2">
    <name type="scientific">Dunaliella salina</name>
    <name type="common">Green alga</name>
    <name type="synonym">Protococcus salinus</name>
    <dbReference type="NCBI Taxonomy" id="3046"/>
    <lineage>
        <taxon>Eukaryota</taxon>
        <taxon>Viridiplantae</taxon>
        <taxon>Chlorophyta</taxon>
        <taxon>core chlorophytes</taxon>
        <taxon>Chlorophyceae</taxon>
        <taxon>CS clade</taxon>
        <taxon>Chlamydomonadales</taxon>
        <taxon>Dunaliellaceae</taxon>
        <taxon>Dunaliella</taxon>
    </lineage>
</organism>